<sequence>MGRFLSSHRKEVESTKQRLVDNNFPFAEAVRSIKWTNRKGDRVNAQATLMNEEGIICINESSNTHNEVLQRSLVGDFEGRNNVLPNLAEVRNWANKFWRQSHGLNIYEVGAGKFLFEFAMKTTAEQVIAGEWIWNNSRVQLEWWSPTLAATNMENKPTSTWTKIRLFSRPSEISVEVGLKLKKRQLQNHLKWARIKVKGDGSRIPKEVTIINAGISFSMRLWTEIPVRFTIVEDGKEKPITQKISRIYPEDKRGKICGVSRMLTPLGEVLKRNSGGATLNSKNLGQEPSNAGPIAQKHPDITNPPVSSKRPMSFSEPSRDNNMAEKKGLTEIKDLATKFLEAFRNWETNTAKESSMVTQVDGGERILSCIQTEPVMMGTHQTSHEKGGETNDTQSTEQDMQLQHIHDAEPVNIQLPNSQEDCETEASNWVNSHILDLSNTYGVAFEGFERETLALLMKINERKTQLDKTGKGKAVSAPKSSGIGKNELKNLNPT</sequence>
<comment type="caution">
    <text evidence="3">The sequence shown here is derived from an EMBL/GenBank/DDBJ whole genome shotgun (WGS) entry which is preliminary data.</text>
</comment>
<feature type="compositionally biased region" description="Polar residues" evidence="1">
    <location>
        <begin position="275"/>
        <end position="289"/>
    </location>
</feature>
<accession>A0A9J5WKT1</accession>
<gene>
    <name evidence="3" type="ORF">H5410_055628</name>
</gene>
<proteinExistence type="predicted"/>
<dbReference type="InterPro" id="IPR025558">
    <property type="entry name" value="DUF4283"/>
</dbReference>
<dbReference type="Pfam" id="PF14111">
    <property type="entry name" value="DUF4283"/>
    <property type="match status" value="1"/>
</dbReference>
<evidence type="ECO:0000313" key="4">
    <source>
        <dbReference type="Proteomes" id="UP000824120"/>
    </source>
</evidence>
<dbReference type="EMBL" id="JACXVP010000011">
    <property type="protein sequence ID" value="KAG5575494.1"/>
    <property type="molecule type" value="Genomic_DNA"/>
</dbReference>
<protein>
    <recommendedName>
        <fullName evidence="2">DUF4283 domain-containing protein</fullName>
    </recommendedName>
</protein>
<feature type="compositionally biased region" description="Basic and acidic residues" evidence="1">
    <location>
        <begin position="317"/>
        <end position="326"/>
    </location>
</feature>
<evidence type="ECO:0000256" key="1">
    <source>
        <dbReference type="SAM" id="MobiDB-lite"/>
    </source>
</evidence>
<dbReference type="PANTHER" id="PTHR34427">
    <property type="entry name" value="DUF4283 DOMAIN PROTEIN"/>
    <property type="match status" value="1"/>
</dbReference>
<dbReference type="OrthoDB" id="1751950at2759"/>
<evidence type="ECO:0000259" key="2">
    <source>
        <dbReference type="Pfam" id="PF14111"/>
    </source>
</evidence>
<feature type="region of interest" description="Disordered" evidence="1">
    <location>
        <begin position="274"/>
        <end position="326"/>
    </location>
</feature>
<evidence type="ECO:0000313" key="3">
    <source>
        <dbReference type="EMBL" id="KAG5575494.1"/>
    </source>
</evidence>
<dbReference type="AlphaFoldDB" id="A0A9J5WKT1"/>
<keyword evidence="4" id="KW-1185">Reference proteome</keyword>
<dbReference type="Proteomes" id="UP000824120">
    <property type="component" value="Chromosome 11"/>
</dbReference>
<name>A0A9J5WKT1_SOLCO</name>
<dbReference type="PANTHER" id="PTHR34427:SF10">
    <property type="entry name" value="DUF4283 DOMAIN-CONTAINING PROTEIN"/>
    <property type="match status" value="1"/>
</dbReference>
<organism evidence="3 4">
    <name type="scientific">Solanum commersonii</name>
    <name type="common">Commerson's wild potato</name>
    <name type="synonym">Commerson's nightshade</name>
    <dbReference type="NCBI Taxonomy" id="4109"/>
    <lineage>
        <taxon>Eukaryota</taxon>
        <taxon>Viridiplantae</taxon>
        <taxon>Streptophyta</taxon>
        <taxon>Embryophyta</taxon>
        <taxon>Tracheophyta</taxon>
        <taxon>Spermatophyta</taxon>
        <taxon>Magnoliopsida</taxon>
        <taxon>eudicotyledons</taxon>
        <taxon>Gunneridae</taxon>
        <taxon>Pentapetalae</taxon>
        <taxon>asterids</taxon>
        <taxon>lamiids</taxon>
        <taxon>Solanales</taxon>
        <taxon>Solanaceae</taxon>
        <taxon>Solanoideae</taxon>
        <taxon>Solaneae</taxon>
        <taxon>Solanum</taxon>
    </lineage>
</organism>
<feature type="domain" description="DUF4283" evidence="2">
    <location>
        <begin position="66"/>
        <end position="150"/>
    </location>
</feature>
<reference evidence="3 4" key="1">
    <citation type="submission" date="2020-09" db="EMBL/GenBank/DDBJ databases">
        <title>De no assembly of potato wild relative species, Solanum commersonii.</title>
        <authorList>
            <person name="Cho K."/>
        </authorList>
    </citation>
    <scope>NUCLEOTIDE SEQUENCE [LARGE SCALE GENOMIC DNA]</scope>
    <source>
        <strain evidence="3">LZ3.2</strain>
        <tissue evidence="3">Leaf</tissue>
    </source>
</reference>
<feature type="region of interest" description="Disordered" evidence="1">
    <location>
        <begin position="465"/>
        <end position="494"/>
    </location>
</feature>